<evidence type="ECO:0000256" key="5">
    <source>
        <dbReference type="PROSITE-ProRule" id="PRU00146"/>
    </source>
</evidence>
<protein>
    <recommendedName>
        <fullName evidence="7">PHD-type domain-containing protein</fullName>
    </recommendedName>
</protein>
<evidence type="ECO:0000313" key="8">
    <source>
        <dbReference type="EMBL" id="CAH2096446.1"/>
    </source>
</evidence>
<reference evidence="8" key="1">
    <citation type="submission" date="2022-03" db="EMBL/GenBank/DDBJ databases">
        <authorList>
            <person name="Tunstrom K."/>
        </authorList>
    </citation>
    <scope>NUCLEOTIDE SEQUENCE</scope>
</reference>
<proteinExistence type="predicted"/>
<evidence type="ECO:0000256" key="6">
    <source>
        <dbReference type="SAM" id="Coils"/>
    </source>
</evidence>
<dbReference type="PROSITE" id="PS01359">
    <property type="entry name" value="ZF_PHD_1"/>
    <property type="match status" value="1"/>
</dbReference>
<dbReference type="InterPro" id="IPR057251">
    <property type="entry name" value="FP_C"/>
</dbReference>
<comment type="caution">
    <text evidence="8">The sequence shown here is derived from an EMBL/GenBank/DDBJ whole genome shotgun (WGS) entry which is preliminary data.</text>
</comment>
<dbReference type="InterPro" id="IPR011011">
    <property type="entry name" value="Znf_FYVE_PHD"/>
</dbReference>
<dbReference type="Gene3D" id="3.30.40.10">
    <property type="entry name" value="Zinc/RING finger domain, C3HC4 (zinc finger)"/>
    <property type="match status" value="1"/>
</dbReference>
<name>A0AAU9UBP2_EUPED</name>
<accession>A0AAU9UBP2</accession>
<sequence>MECAGCLTSLDNGPFLHCTRCASDYHISCMNTTLNDFNAMPQEFRANWICVLCRSKERKGGDNTNTPIRGVLPPSPQYNNVTLRSKIRSTTASANCSCLSADSMRDIIREELLELFNHQFLPQLVEVKSTLTSLETSMTNLNAELEKVKVEQDTQADIIRSLRSETETLRANNISLSKRLAQMDQQFRSSNIEIQCVPENKQENLINTVVQLGRVIKCPIDEAKIHYCARLAKMNGSSPRPRSILVKFNSPRLRDEFLAASSRFNKNNRDDKLNTSHLGIGGAKKSAIYVVEHLSPENKGLHAATRKKARELNYKYVWVRDSRIYMRKNDESNYVHIKSIDHLNRLS</sequence>
<keyword evidence="4" id="KW-0862">Zinc</keyword>
<dbReference type="InterPro" id="IPR019786">
    <property type="entry name" value="Zinc_finger_PHD-type_CS"/>
</dbReference>
<dbReference type="Pfam" id="PF23004">
    <property type="entry name" value="PHDvar_NSD"/>
    <property type="match status" value="1"/>
</dbReference>
<organism evidence="8 9">
    <name type="scientific">Euphydryas editha</name>
    <name type="common">Edith's checkerspot</name>
    <dbReference type="NCBI Taxonomy" id="104508"/>
    <lineage>
        <taxon>Eukaryota</taxon>
        <taxon>Metazoa</taxon>
        <taxon>Ecdysozoa</taxon>
        <taxon>Arthropoda</taxon>
        <taxon>Hexapoda</taxon>
        <taxon>Insecta</taxon>
        <taxon>Pterygota</taxon>
        <taxon>Neoptera</taxon>
        <taxon>Endopterygota</taxon>
        <taxon>Lepidoptera</taxon>
        <taxon>Glossata</taxon>
        <taxon>Ditrysia</taxon>
        <taxon>Papilionoidea</taxon>
        <taxon>Nymphalidae</taxon>
        <taxon>Nymphalinae</taxon>
        <taxon>Euphydryas</taxon>
    </lineage>
</organism>
<dbReference type="SMART" id="SM00249">
    <property type="entry name" value="PHD"/>
    <property type="match status" value="1"/>
</dbReference>
<evidence type="ECO:0000256" key="4">
    <source>
        <dbReference type="ARBA" id="ARBA00022833"/>
    </source>
</evidence>
<dbReference type="InterPro" id="IPR001965">
    <property type="entry name" value="Znf_PHD"/>
</dbReference>
<dbReference type="AlphaFoldDB" id="A0AAU9UBP2"/>
<evidence type="ECO:0000313" key="9">
    <source>
        <dbReference type="Proteomes" id="UP001153954"/>
    </source>
</evidence>
<keyword evidence="3 5" id="KW-0863">Zinc-finger</keyword>
<evidence type="ECO:0000256" key="1">
    <source>
        <dbReference type="ARBA" id="ARBA00022723"/>
    </source>
</evidence>
<feature type="domain" description="PHD-type" evidence="7">
    <location>
        <begin position="1"/>
        <end position="56"/>
    </location>
</feature>
<gene>
    <name evidence="8" type="ORF">EEDITHA_LOCUS11786</name>
</gene>
<keyword evidence="2" id="KW-0677">Repeat</keyword>
<dbReference type="InterPro" id="IPR013083">
    <property type="entry name" value="Znf_RING/FYVE/PHD"/>
</dbReference>
<dbReference type="InterPro" id="IPR019787">
    <property type="entry name" value="Znf_PHD-finger"/>
</dbReference>
<dbReference type="InterPro" id="IPR055197">
    <property type="entry name" value="PHDvar_NSD"/>
</dbReference>
<evidence type="ECO:0000256" key="3">
    <source>
        <dbReference type="ARBA" id="ARBA00022771"/>
    </source>
</evidence>
<dbReference type="PROSITE" id="PS50016">
    <property type="entry name" value="ZF_PHD_2"/>
    <property type="match status" value="1"/>
</dbReference>
<dbReference type="Pfam" id="PF25298">
    <property type="entry name" value="Baculo_FP_2nd"/>
    <property type="match status" value="1"/>
</dbReference>
<keyword evidence="9" id="KW-1185">Reference proteome</keyword>
<keyword evidence="6" id="KW-0175">Coiled coil</keyword>
<feature type="coiled-coil region" evidence="6">
    <location>
        <begin position="124"/>
        <end position="151"/>
    </location>
</feature>
<dbReference type="SUPFAM" id="SSF57903">
    <property type="entry name" value="FYVE/PHD zinc finger"/>
    <property type="match status" value="1"/>
</dbReference>
<dbReference type="GO" id="GO:0008270">
    <property type="term" value="F:zinc ion binding"/>
    <property type="evidence" value="ECO:0007669"/>
    <property type="project" value="UniProtKB-KW"/>
</dbReference>
<keyword evidence="1" id="KW-0479">Metal-binding</keyword>
<evidence type="ECO:0000259" key="7">
    <source>
        <dbReference type="PROSITE" id="PS50016"/>
    </source>
</evidence>
<dbReference type="Proteomes" id="UP001153954">
    <property type="component" value="Unassembled WGS sequence"/>
</dbReference>
<dbReference type="EMBL" id="CAKOGL010000016">
    <property type="protein sequence ID" value="CAH2096446.1"/>
    <property type="molecule type" value="Genomic_DNA"/>
</dbReference>
<evidence type="ECO:0000256" key="2">
    <source>
        <dbReference type="ARBA" id="ARBA00022737"/>
    </source>
</evidence>